<dbReference type="GO" id="GO:0005737">
    <property type="term" value="C:cytoplasm"/>
    <property type="evidence" value="ECO:0007669"/>
    <property type="project" value="UniProtKB-SubCell"/>
</dbReference>
<keyword evidence="4 8" id="KW-0547">Nucleotide-binding</keyword>
<evidence type="ECO:0000256" key="5">
    <source>
        <dbReference type="ARBA" id="ARBA00022842"/>
    </source>
</evidence>
<evidence type="ECO:0000259" key="9">
    <source>
        <dbReference type="Pfam" id="PF12804"/>
    </source>
</evidence>
<dbReference type="GO" id="GO:0005525">
    <property type="term" value="F:GTP binding"/>
    <property type="evidence" value="ECO:0007669"/>
    <property type="project" value="UniProtKB-UniRule"/>
</dbReference>
<dbReference type="InterPro" id="IPR013482">
    <property type="entry name" value="Molybde_CF_guanTrfase"/>
</dbReference>
<dbReference type="Gene3D" id="3.90.550.10">
    <property type="entry name" value="Spore Coat Polysaccharide Biosynthesis Protein SpsA, Chain A"/>
    <property type="match status" value="1"/>
</dbReference>
<evidence type="ECO:0000313" key="10">
    <source>
        <dbReference type="EMBL" id="CAA6828010.1"/>
    </source>
</evidence>
<dbReference type="PANTHER" id="PTHR19136:SF81">
    <property type="entry name" value="MOLYBDENUM COFACTOR GUANYLYLTRANSFERASE"/>
    <property type="match status" value="1"/>
</dbReference>
<keyword evidence="7 8" id="KW-0501">Molybdenum cofactor biosynthesis</keyword>
<keyword evidence="2 8" id="KW-0808">Transferase</keyword>
<feature type="binding site" evidence="8">
    <location>
        <position position="95"/>
    </location>
    <ligand>
        <name>Mg(2+)</name>
        <dbReference type="ChEBI" id="CHEBI:18420"/>
    </ligand>
</feature>
<dbReference type="PANTHER" id="PTHR19136">
    <property type="entry name" value="MOLYBDENUM COFACTOR GUANYLYLTRANSFERASE"/>
    <property type="match status" value="1"/>
</dbReference>
<feature type="domain" description="MobA-like NTP transferase" evidence="9">
    <location>
        <begin position="7"/>
        <end position="163"/>
    </location>
</feature>
<dbReference type="EC" id="2.7.7.77" evidence="8"/>
<comment type="similarity">
    <text evidence="8">Belongs to the MobA family.</text>
</comment>
<keyword evidence="5 8" id="KW-0460">Magnesium</keyword>
<feature type="binding site" evidence="8">
    <location>
        <position position="22"/>
    </location>
    <ligand>
        <name>GTP</name>
        <dbReference type="ChEBI" id="CHEBI:37565"/>
    </ligand>
</feature>
<protein>
    <recommendedName>
        <fullName evidence="8">Probable molybdenum cofactor guanylyltransferase</fullName>
        <shortName evidence="8">MoCo guanylyltransferase</shortName>
        <ecNumber evidence="8">2.7.7.77</ecNumber>
    </recommendedName>
    <alternativeName>
        <fullName evidence="8">GTP:molybdopterin guanylyltransferase</fullName>
    </alternativeName>
    <alternativeName>
        <fullName evidence="8">Mo-MPT guanylyltransferase</fullName>
    </alternativeName>
    <alternativeName>
        <fullName evidence="8">Molybdopterin guanylyltransferase</fullName>
    </alternativeName>
    <alternativeName>
        <fullName evidence="8">Molybdopterin-guanine dinucleotide synthase</fullName>
        <shortName evidence="8">MGD synthase</shortName>
    </alternativeName>
</protein>
<feature type="binding site" evidence="8">
    <location>
        <position position="66"/>
    </location>
    <ligand>
        <name>GTP</name>
        <dbReference type="ChEBI" id="CHEBI:37565"/>
    </ligand>
</feature>
<comment type="function">
    <text evidence="8">Transfers a GMP moiety from GTP to Mo-molybdopterin (Mo-MPT) cofactor (Moco or molybdenum cofactor) to form Mo-molybdopterin guanine dinucleotide (Mo-MGD) cofactor.</text>
</comment>
<reference evidence="10" key="1">
    <citation type="submission" date="2020-01" db="EMBL/GenBank/DDBJ databases">
        <authorList>
            <person name="Meier V. D."/>
            <person name="Meier V D."/>
        </authorList>
    </citation>
    <scope>NUCLEOTIDE SEQUENCE</scope>
    <source>
        <strain evidence="10">HLG_WM_MAG_01</strain>
    </source>
</reference>
<keyword evidence="1 8" id="KW-0963">Cytoplasm</keyword>
<evidence type="ECO:0000256" key="8">
    <source>
        <dbReference type="HAMAP-Rule" id="MF_00316"/>
    </source>
</evidence>
<accession>A0A6S6UIA6</accession>
<comment type="caution">
    <text evidence="8">Lacks conserved residue(s) required for the propagation of feature annotation.</text>
</comment>
<evidence type="ECO:0000256" key="2">
    <source>
        <dbReference type="ARBA" id="ARBA00022679"/>
    </source>
</evidence>
<comment type="subcellular location">
    <subcellularLocation>
        <location evidence="8">Cytoplasm</location>
    </subcellularLocation>
</comment>
<dbReference type="EMBL" id="CACVAS010000168">
    <property type="protein sequence ID" value="CAA6828010.1"/>
    <property type="molecule type" value="Genomic_DNA"/>
</dbReference>
<gene>
    <name evidence="8" type="primary">mobA</name>
    <name evidence="10" type="ORF">HELGO_WM9649</name>
</gene>
<dbReference type="SUPFAM" id="SSF53448">
    <property type="entry name" value="Nucleotide-diphospho-sugar transferases"/>
    <property type="match status" value="1"/>
</dbReference>
<comment type="cofactor">
    <cofactor evidence="8">
        <name>Mg(2+)</name>
        <dbReference type="ChEBI" id="CHEBI:18420"/>
    </cofactor>
</comment>
<dbReference type="GO" id="GO:0046872">
    <property type="term" value="F:metal ion binding"/>
    <property type="evidence" value="ECO:0007669"/>
    <property type="project" value="UniProtKB-KW"/>
</dbReference>
<dbReference type="InterPro" id="IPR025877">
    <property type="entry name" value="MobA-like_NTP_Trfase"/>
</dbReference>
<dbReference type="GO" id="GO:0061603">
    <property type="term" value="F:molybdenum cofactor guanylyltransferase activity"/>
    <property type="evidence" value="ECO:0007669"/>
    <property type="project" value="UniProtKB-EC"/>
</dbReference>
<proteinExistence type="inferred from homology"/>
<dbReference type="InterPro" id="IPR029044">
    <property type="entry name" value="Nucleotide-diphossugar_trans"/>
</dbReference>
<dbReference type="NCBIfam" id="NF001837">
    <property type="entry name" value="PRK00560.1"/>
    <property type="match status" value="1"/>
</dbReference>
<dbReference type="Pfam" id="PF12804">
    <property type="entry name" value="NTP_transf_3"/>
    <property type="match status" value="1"/>
</dbReference>
<evidence type="ECO:0000256" key="1">
    <source>
        <dbReference type="ARBA" id="ARBA00022490"/>
    </source>
</evidence>
<dbReference type="AlphaFoldDB" id="A0A6S6UIA6"/>
<evidence type="ECO:0000256" key="3">
    <source>
        <dbReference type="ARBA" id="ARBA00022723"/>
    </source>
</evidence>
<keyword evidence="6 8" id="KW-0342">GTP-binding</keyword>
<dbReference type="GO" id="GO:0006777">
    <property type="term" value="P:Mo-molybdopterin cofactor biosynthetic process"/>
    <property type="evidence" value="ECO:0007669"/>
    <property type="project" value="UniProtKB-KW"/>
</dbReference>
<sequence>MKYPIPAIIFAGGKSSRMGKDKALLPFKTYPTLSEFQHHKLTALFQSVYLSSKGHKFNFACNVIEDIYKQSSPLVGIVSVFETLQSNTVFILSVDAPLVDKEVVDKLYLKKLALDKVHTPYDAIIAHSPHGLEPLCGIYTSHVLKKAKQHLEEDNHKLHALLHASNIKLVYFDDTLPFSNINTPEQYKAILD</sequence>
<evidence type="ECO:0000256" key="7">
    <source>
        <dbReference type="ARBA" id="ARBA00023150"/>
    </source>
</evidence>
<dbReference type="HAMAP" id="MF_00316">
    <property type="entry name" value="MobA"/>
    <property type="match status" value="1"/>
</dbReference>
<feature type="binding site" evidence="8">
    <location>
        <begin position="10"/>
        <end position="12"/>
    </location>
    <ligand>
        <name>GTP</name>
        <dbReference type="ChEBI" id="CHEBI:37565"/>
    </ligand>
</feature>
<comment type="catalytic activity">
    <reaction evidence="8">
        <text>Mo-molybdopterin + GTP + H(+) = Mo-molybdopterin guanine dinucleotide + diphosphate</text>
        <dbReference type="Rhea" id="RHEA:34243"/>
        <dbReference type="ChEBI" id="CHEBI:15378"/>
        <dbReference type="ChEBI" id="CHEBI:33019"/>
        <dbReference type="ChEBI" id="CHEBI:37565"/>
        <dbReference type="ChEBI" id="CHEBI:71302"/>
        <dbReference type="ChEBI" id="CHEBI:71310"/>
        <dbReference type="EC" id="2.7.7.77"/>
    </reaction>
</comment>
<evidence type="ECO:0000256" key="6">
    <source>
        <dbReference type="ARBA" id="ARBA00023134"/>
    </source>
</evidence>
<organism evidence="10">
    <name type="scientific">uncultured Sulfurovum sp</name>
    <dbReference type="NCBI Taxonomy" id="269237"/>
    <lineage>
        <taxon>Bacteria</taxon>
        <taxon>Pseudomonadati</taxon>
        <taxon>Campylobacterota</taxon>
        <taxon>Epsilonproteobacteria</taxon>
        <taxon>Campylobacterales</taxon>
        <taxon>Sulfurovaceae</taxon>
        <taxon>Sulfurovum</taxon>
        <taxon>environmental samples</taxon>
    </lineage>
</organism>
<keyword evidence="3 8" id="KW-0479">Metal-binding</keyword>
<comment type="domain">
    <text evidence="8">The N-terminal domain determines nucleotide recognition and specific binding, while the C-terminal domain determines the specific binding to the target protein.</text>
</comment>
<feature type="binding site" evidence="8">
    <location>
        <position position="95"/>
    </location>
    <ligand>
        <name>GTP</name>
        <dbReference type="ChEBI" id="CHEBI:37565"/>
    </ligand>
</feature>
<name>A0A6S6UIA6_9BACT</name>
<evidence type="ECO:0000256" key="4">
    <source>
        <dbReference type="ARBA" id="ARBA00022741"/>
    </source>
</evidence>
<dbReference type="CDD" id="cd02503">
    <property type="entry name" value="MobA"/>
    <property type="match status" value="1"/>
</dbReference>